<reference evidence="3" key="1">
    <citation type="submission" date="2022-06" db="EMBL/GenBank/DDBJ databases">
        <authorList>
            <person name="Berger JAMES D."/>
            <person name="Berger JAMES D."/>
        </authorList>
    </citation>
    <scope>NUCLEOTIDE SEQUENCE [LARGE SCALE GENOMIC DNA]</scope>
</reference>
<feature type="signal peptide" evidence="2">
    <location>
        <begin position="1"/>
        <end position="26"/>
    </location>
</feature>
<evidence type="ECO:0000256" key="1">
    <source>
        <dbReference type="SAM" id="MobiDB-lite"/>
    </source>
</evidence>
<protein>
    <submittedName>
        <fullName evidence="4">Uncharacterized protein</fullName>
    </submittedName>
</protein>
<keyword evidence="3" id="KW-1185">Reference proteome</keyword>
<feature type="compositionally biased region" description="Low complexity" evidence="1">
    <location>
        <begin position="101"/>
        <end position="111"/>
    </location>
</feature>
<proteinExistence type="predicted"/>
<accession>A0AA85K9C4</accession>
<feature type="region of interest" description="Disordered" evidence="1">
    <location>
        <begin position="95"/>
        <end position="116"/>
    </location>
</feature>
<keyword evidence="2" id="KW-0732">Signal</keyword>
<feature type="compositionally biased region" description="Low complexity" evidence="1">
    <location>
        <begin position="140"/>
        <end position="157"/>
    </location>
</feature>
<sequence length="188" mass="21878">MRLYLPRIHLLILIANILLLPGIILSEFRGNTEYVDSYIDSNNLIHPNLFENIEDNNVMNEDVIPTRQDGQHNEGPQHTTTHLVGYGKYWNNHHESDHQHPLLQQQHQQQHQQEDQIASRNLLRKLTENLIKQSLMRQHSAVSPSSSSPMSSSSSPFLYPSSRSVFYRAYRLKRDDLGWKRSIPYGVK</sequence>
<name>A0AA85K9C4_TRIRE</name>
<feature type="chain" id="PRO_5041731664" evidence="2">
    <location>
        <begin position="27"/>
        <end position="188"/>
    </location>
</feature>
<dbReference type="Proteomes" id="UP000050795">
    <property type="component" value="Unassembled WGS sequence"/>
</dbReference>
<dbReference type="AlphaFoldDB" id="A0AA85K9C4"/>
<reference evidence="4" key="2">
    <citation type="submission" date="2023-11" db="UniProtKB">
        <authorList>
            <consortium name="WormBaseParasite"/>
        </authorList>
    </citation>
    <scope>IDENTIFICATION</scope>
</reference>
<evidence type="ECO:0000313" key="4">
    <source>
        <dbReference type="WBParaSite" id="TREG1_70350.1"/>
    </source>
</evidence>
<evidence type="ECO:0000313" key="3">
    <source>
        <dbReference type="Proteomes" id="UP000050795"/>
    </source>
</evidence>
<evidence type="ECO:0000256" key="2">
    <source>
        <dbReference type="SAM" id="SignalP"/>
    </source>
</evidence>
<organism evidence="3 4">
    <name type="scientific">Trichobilharzia regenti</name>
    <name type="common">Nasal bird schistosome</name>
    <dbReference type="NCBI Taxonomy" id="157069"/>
    <lineage>
        <taxon>Eukaryota</taxon>
        <taxon>Metazoa</taxon>
        <taxon>Spiralia</taxon>
        <taxon>Lophotrochozoa</taxon>
        <taxon>Platyhelminthes</taxon>
        <taxon>Trematoda</taxon>
        <taxon>Digenea</taxon>
        <taxon>Strigeidida</taxon>
        <taxon>Schistosomatoidea</taxon>
        <taxon>Schistosomatidae</taxon>
        <taxon>Trichobilharzia</taxon>
    </lineage>
</organism>
<feature type="region of interest" description="Disordered" evidence="1">
    <location>
        <begin position="137"/>
        <end position="157"/>
    </location>
</feature>
<dbReference type="WBParaSite" id="TREG1_70350.1">
    <property type="protein sequence ID" value="TREG1_70350.1"/>
    <property type="gene ID" value="TREG1_70350"/>
</dbReference>